<dbReference type="CDD" id="cd07067">
    <property type="entry name" value="HP_PGM_like"/>
    <property type="match status" value="1"/>
</dbReference>
<dbReference type="PANTHER" id="PTHR48100:SF59">
    <property type="entry name" value="ADENOSYLCOBALAMIN_ALPHA-RIBAZOLE PHOSPHATASE"/>
    <property type="match status" value="1"/>
</dbReference>
<dbReference type="EC" id="3.1.3.-" evidence="1"/>
<dbReference type="Gene3D" id="3.40.50.1240">
    <property type="entry name" value="Phosphoglycerate mutase-like"/>
    <property type="match status" value="1"/>
</dbReference>
<evidence type="ECO:0000313" key="2">
    <source>
        <dbReference type="Proteomes" id="UP001243286"/>
    </source>
</evidence>
<dbReference type="Pfam" id="PF00300">
    <property type="entry name" value="His_Phos_1"/>
    <property type="match status" value="1"/>
</dbReference>
<organism evidence="1 2">
    <name type="scientific">Exiguobacterium antarcticum</name>
    <dbReference type="NCBI Taxonomy" id="132920"/>
    <lineage>
        <taxon>Bacteria</taxon>
        <taxon>Bacillati</taxon>
        <taxon>Bacillota</taxon>
        <taxon>Bacilli</taxon>
        <taxon>Bacillales</taxon>
        <taxon>Bacillales Family XII. Incertae Sedis</taxon>
        <taxon>Exiguobacterium</taxon>
    </lineage>
</organism>
<name>A0ABT6R2D1_9BACL</name>
<accession>A0ABT6R2D1</accession>
<keyword evidence="2" id="KW-1185">Reference proteome</keyword>
<dbReference type="SUPFAM" id="SSF53254">
    <property type="entry name" value="Phosphoglycerate mutase-like"/>
    <property type="match status" value="1"/>
</dbReference>
<dbReference type="InterPro" id="IPR050275">
    <property type="entry name" value="PGM_Phosphatase"/>
</dbReference>
<protein>
    <submittedName>
        <fullName evidence="1">Histidine phosphatase family protein</fullName>
        <ecNumber evidence="1">3.1.3.-</ecNumber>
    </submittedName>
</protein>
<dbReference type="InterPro" id="IPR029033">
    <property type="entry name" value="His_PPase_superfam"/>
</dbReference>
<dbReference type="SMART" id="SM00855">
    <property type="entry name" value="PGAM"/>
    <property type="match status" value="1"/>
</dbReference>
<sequence length="185" mass="21610">MTTIYLVRHAHSTYSAEEETRPLSERGMVDAKQLLSLFREIKIDDIYASPYQRAIETVQPLAEQRELTVHEAADFRERVLAPGRLDDFRHAVQFVWEHPTENPYGGESNEEAKQRIVQGIRQILTKHENETVVIGTHGNIMVLLMQFFDPAYDYDFWKTLKMPAVYRMVFKNGECHQIKEIAQRS</sequence>
<keyword evidence="1" id="KW-0378">Hydrolase</keyword>
<reference evidence="1 2" key="1">
    <citation type="submission" date="2023-04" db="EMBL/GenBank/DDBJ databases">
        <title>Antarctic isolates genomes.</title>
        <authorList>
            <person name="Dimov S.G."/>
        </authorList>
    </citation>
    <scope>NUCLEOTIDE SEQUENCE [LARGE SCALE GENOMIC DNA]</scope>
    <source>
        <strain evidence="1 2">AL19</strain>
    </source>
</reference>
<evidence type="ECO:0000313" key="1">
    <source>
        <dbReference type="EMBL" id="MDI3234985.1"/>
    </source>
</evidence>
<dbReference type="GO" id="GO:0016787">
    <property type="term" value="F:hydrolase activity"/>
    <property type="evidence" value="ECO:0007669"/>
    <property type="project" value="UniProtKB-KW"/>
</dbReference>
<dbReference type="Proteomes" id="UP001243286">
    <property type="component" value="Unassembled WGS sequence"/>
</dbReference>
<proteinExistence type="predicted"/>
<dbReference type="PANTHER" id="PTHR48100">
    <property type="entry name" value="BROAD-SPECIFICITY PHOSPHATASE YOR283W-RELATED"/>
    <property type="match status" value="1"/>
</dbReference>
<dbReference type="EMBL" id="JASBQV010000010">
    <property type="protein sequence ID" value="MDI3234985.1"/>
    <property type="molecule type" value="Genomic_DNA"/>
</dbReference>
<dbReference type="RefSeq" id="WP_282356090.1">
    <property type="nucleotide sequence ID" value="NZ_JASBQV010000010.1"/>
</dbReference>
<comment type="caution">
    <text evidence="1">The sequence shown here is derived from an EMBL/GenBank/DDBJ whole genome shotgun (WGS) entry which is preliminary data.</text>
</comment>
<gene>
    <name evidence="1" type="ORF">QK289_08210</name>
</gene>
<dbReference type="InterPro" id="IPR013078">
    <property type="entry name" value="His_Pase_superF_clade-1"/>
</dbReference>